<dbReference type="InterPro" id="IPR026825">
    <property type="entry name" value="Vac14"/>
</dbReference>
<evidence type="ECO:0000259" key="6">
    <source>
        <dbReference type="Pfam" id="PF11916"/>
    </source>
</evidence>
<evidence type="ECO:0000256" key="1">
    <source>
        <dbReference type="ARBA" id="ARBA00004308"/>
    </source>
</evidence>
<dbReference type="InterPro" id="IPR021841">
    <property type="entry name" value="VAC14_Fig4p-bd"/>
</dbReference>
<keyword evidence="5" id="KW-0812">Transmembrane</keyword>
<keyword evidence="5" id="KW-1133">Transmembrane helix</keyword>
<evidence type="ECO:0000256" key="4">
    <source>
        <dbReference type="ARBA" id="ARBA00023136"/>
    </source>
</evidence>
<accession>B6K048</accession>
<evidence type="ECO:0000313" key="7">
    <source>
        <dbReference type="EMBL" id="EEB06198.1"/>
    </source>
</evidence>
<dbReference type="Pfam" id="PF12755">
    <property type="entry name" value="Vac14_Fab1_bd"/>
    <property type="match status" value="1"/>
</dbReference>
<dbReference type="OrthoDB" id="5574975at2759"/>
<comment type="similarity">
    <text evidence="2">Belongs to the VAC14 family.</text>
</comment>
<dbReference type="VEuPathDB" id="FungiDB:SJAG_01236"/>
<evidence type="ECO:0000313" key="8">
    <source>
        <dbReference type="JaponicusDB" id="SJAG_01236"/>
    </source>
</evidence>
<dbReference type="GeneID" id="7048387"/>
<evidence type="ECO:0000256" key="3">
    <source>
        <dbReference type="ARBA" id="ARBA00022737"/>
    </source>
</evidence>
<evidence type="ECO:0000256" key="5">
    <source>
        <dbReference type="SAM" id="Phobius"/>
    </source>
</evidence>
<dbReference type="GO" id="GO:0006661">
    <property type="term" value="P:phosphatidylinositol biosynthetic process"/>
    <property type="evidence" value="ECO:0000318"/>
    <property type="project" value="GO_Central"/>
</dbReference>
<dbReference type="OMA" id="ELPGCHF"/>
<name>B6K048_SCHJY</name>
<dbReference type="GO" id="GO:0000329">
    <property type="term" value="C:fungal-type vacuole membrane"/>
    <property type="evidence" value="ECO:0000318"/>
    <property type="project" value="GO_Central"/>
</dbReference>
<feature type="transmembrane region" description="Helical" evidence="5">
    <location>
        <begin position="101"/>
        <end position="125"/>
    </location>
</feature>
<dbReference type="EMBL" id="KE651168">
    <property type="protein sequence ID" value="EEB06198.1"/>
    <property type="molecule type" value="Genomic_DNA"/>
</dbReference>
<evidence type="ECO:0000256" key="2">
    <source>
        <dbReference type="ARBA" id="ARBA00010225"/>
    </source>
</evidence>
<dbReference type="SUPFAM" id="SSF48371">
    <property type="entry name" value="ARM repeat"/>
    <property type="match status" value="1"/>
</dbReference>
<dbReference type="GO" id="GO:0010008">
    <property type="term" value="C:endosome membrane"/>
    <property type="evidence" value="ECO:0000318"/>
    <property type="project" value="GO_Central"/>
</dbReference>
<protein>
    <submittedName>
        <fullName evidence="7">Vacuolar protein</fullName>
    </submittedName>
</protein>
<dbReference type="HOGENOM" id="CLU_007740_0_0_1"/>
<dbReference type="eggNOG" id="KOG0212">
    <property type="taxonomic scope" value="Eukaryota"/>
</dbReference>
<keyword evidence="4 5" id="KW-0472">Membrane</keyword>
<dbReference type="PANTHER" id="PTHR16023:SF0">
    <property type="entry name" value="PROTEIN VAC14 HOMOLOG"/>
    <property type="match status" value="1"/>
</dbReference>
<feature type="domain" description="Vacuolar protein 14 C-terminal Fig4-binding" evidence="6">
    <location>
        <begin position="601"/>
        <end position="711"/>
    </location>
</feature>
<dbReference type="RefSeq" id="XP_002172491.1">
    <property type="nucleotide sequence ID" value="XM_002172455.1"/>
</dbReference>
<dbReference type="Proteomes" id="UP000001744">
    <property type="component" value="Unassembled WGS sequence"/>
</dbReference>
<organism evidence="7 9">
    <name type="scientific">Schizosaccharomyces japonicus (strain yFS275 / FY16936)</name>
    <name type="common">Fission yeast</name>
    <dbReference type="NCBI Taxonomy" id="402676"/>
    <lineage>
        <taxon>Eukaryota</taxon>
        <taxon>Fungi</taxon>
        <taxon>Dikarya</taxon>
        <taxon>Ascomycota</taxon>
        <taxon>Taphrinomycotina</taxon>
        <taxon>Schizosaccharomycetes</taxon>
        <taxon>Schizosaccharomycetales</taxon>
        <taxon>Schizosaccharomycetaceae</taxon>
        <taxon>Schizosaccharomyces</taxon>
    </lineage>
</organism>
<dbReference type="Pfam" id="PF11916">
    <property type="entry name" value="Vac14_Fig4_bd"/>
    <property type="match status" value="1"/>
</dbReference>
<evidence type="ECO:0000313" key="9">
    <source>
        <dbReference type="Proteomes" id="UP000001744"/>
    </source>
</evidence>
<dbReference type="AlphaFoldDB" id="B6K048"/>
<sequence length="813" mass="92108">MFSGKKLTFLHFIDISVRERLRYLHCSIRSPSPIIHNSPHRTYMFPVRGLCNKLYEKRKSTAYEVEQLIRIKLEDEDEEGINEVIRQLSNDFIYSPSRSTYAAFGGLIGLAAVGIALGFKIATFLESILLPVLYCLNDTDSKIRYYACESLYNIGKVAKGELFRFFNPIFDALSKLSADQELTVKNGAELLDRLIKDIVLQQAATYISCVDDQSSTHTYEPPVSEVQDVPVLGREPTRSGTFSIASVIPLFAERIYVLNPNTRMFLVSWIQLLDSIPDLEFITYVPTLLDGLLNYLNDPNEGVRVATSNCLANFLAEIQKVAKVKYYFFEKDEERKPNYFEDLKKKVLLESMSPELIEYVENSIREGSYILEAHVEVNYHKILTVLLERLKSGVPLIQITVLSWMSELLRISPQDFITLIPDILREVFPLFSSVGNVAQLARDLAQNLAGFCTKILDLEVSDPKALGPEVDRIDLDAVIDVLKELLTNENEETRVKSLEWIIMFKKKANGKIIDVDDPAFKAFLRRLSDSSDLVVSKNLELLSHIAISQKGANLKHFLKSLLSMFAEDREFLDNRSAFIIRQLCVNINGEKVYRGFAEILEKEEDQSFFVCLYRAWCHNPVALFSLCLIAQAYELAANLLTVFGEIEMNMQILIQLDKLIQLIESPVFTSMRLQLLEPDRYPSLIKALYGVLMLLPQSSAFRTLRERLQCVFPLRSGMSISKDRFNRGNRDDQNSIELLECFRHTQNKHQITIREKNKGRLALPVALTPNPTATTTSTPTSASGITTNTAPVSSIFANLAPVGGSAVGRKKKL</sequence>
<keyword evidence="9" id="KW-1185">Reference proteome</keyword>
<reference evidence="7 9" key="1">
    <citation type="journal article" date="2011" name="Science">
        <title>Comparative functional genomics of the fission yeasts.</title>
        <authorList>
            <person name="Rhind N."/>
            <person name="Chen Z."/>
            <person name="Yassour M."/>
            <person name="Thompson D.A."/>
            <person name="Haas B.J."/>
            <person name="Habib N."/>
            <person name="Wapinski I."/>
            <person name="Roy S."/>
            <person name="Lin M.F."/>
            <person name="Heiman D.I."/>
            <person name="Young S.K."/>
            <person name="Furuya K."/>
            <person name="Guo Y."/>
            <person name="Pidoux A."/>
            <person name="Chen H.M."/>
            <person name="Robbertse B."/>
            <person name="Goldberg J.M."/>
            <person name="Aoki K."/>
            <person name="Bayne E.H."/>
            <person name="Berlin A.M."/>
            <person name="Desjardins C.A."/>
            <person name="Dobbs E."/>
            <person name="Dukaj L."/>
            <person name="Fan L."/>
            <person name="FitzGerald M.G."/>
            <person name="French C."/>
            <person name="Gujja S."/>
            <person name="Hansen K."/>
            <person name="Keifenheim D."/>
            <person name="Levin J.Z."/>
            <person name="Mosher R.A."/>
            <person name="Mueller C.A."/>
            <person name="Pfiffner J."/>
            <person name="Priest M."/>
            <person name="Russ C."/>
            <person name="Smialowska A."/>
            <person name="Swoboda P."/>
            <person name="Sykes S.M."/>
            <person name="Vaughn M."/>
            <person name="Vengrova S."/>
            <person name="Yoder R."/>
            <person name="Zeng Q."/>
            <person name="Allshire R."/>
            <person name="Baulcombe D."/>
            <person name="Birren B.W."/>
            <person name="Brown W."/>
            <person name="Ekwall K."/>
            <person name="Kellis M."/>
            <person name="Leatherwood J."/>
            <person name="Levin H."/>
            <person name="Margalit H."/>
            <person name="Martienssen R."/>
            <person name="Nieduszynski C.A."/>
            <person name="Spatafora J.W."/>
            <person name="Friedman N."/>
            <person name="Dalgaard J.Z."/>
            <person name="Baumann P."/>
            <person name="Niki H."/>
            <person name="Regev A."/>
            <person name="Nusbaum C."/>
        </authorList>
    </citation>
    <scope>NUCLEOTIDE SEQUENCE [LARGE SCALE GENOMIC DNA]</scope>
    <source>
        <strain evidence="9">yFS275 / FY16936</strain>
    </source>
</reference>
<dbReference type="PANTHER" id="PTHR16023">
    <property type="entry name" value="TAX1 BINDING PROTEIN-RELATED"/>
    <property type="match status" value="1"/>
</dbReference>
<proteinExistence type="inferred from homology"/>
<dbReference type="Gene3D" id="1.25.10.10">
    <property type="entry name" value="Leucine-rich Repeat Variant"/>
    <property type="match status" value="2"/>
</dbReference>
<gene>
    <name evidence="8" type="primary">vac14</name>
    <name evidence="7" type="ORF">SJAG_01236</name>
</gene>
<dbReference type="InterPro" id="IPR011989">
    <property type="entry name" value="ARM-like"/>
</dbReference>
<comment type="subcellular location">
    <subcellularLocation>
        <location evidence="1">Endomembrane system</location>
    </subcellularLocation>
</comment>
<dbReference type="JaponicusDB" id="SJAG_01236">
    <property type="gene designation" value="vac14"/>
</dbReference>
<dbReference type="GO" id="GO:0070772">
    <property type="term" value="C:PAS complex"/>
    <property type="evidence" value="ECO:0000318"/>
    <property type="project" value="GO_Central"/>
</dbReference>
<keyword evidence="3" id="KW-0677">Repeat</keyword>
<dbReference type="STRING" id="402676.B6K048"/>
<dbReference type="InterPro" id="IPR016024">
    <property type="entry name" value="ARM-type_fold"/>
</dbReference>